<evidence type="ECO:0000313" key="2">
    <source>
        <dbReference type="EMBL" id="SNY56290.1"/>
    </source>
</evidence>
<evidence type="ECO:0000313" key="3">
    <source>
        <dbReference type="Proteomes" id="UP000231655"/>
    </source>
</evidence>
<dbReference type="EMBL" id="PGTD01000018">
    <property type="protein sequence ID" value="PJE27054.1"/>
    <property type="molecule type" value="Genomic_DNA"/>
</dbReference>
<accession>A0A285J7H5</accession>
<dbReference type="Proteomes" id="UP000231702">
    <property type="component" value="Unassembled WGS sequence"/>
</dbReference>
<sequence length="117" mass="12276">MELVEISYDHARPIDGYGPGFIRIGAEAVPAPVLVLANSTRPWGGETDTDPLLTLAGDVDVILLGTGAEMRPVPTALREALEEAGIGIEPMATPTACRSFNVLLSEGRRIAAALLPV</sequence>
<dbReference type="InterPro" id="IPR007523">
    <property type="entry name" value="NDUFAF3/AAMDC"/>
</dbReference>
<dbReference type="CDD" id="cd00248">
    <property type="entry name" value="Mth938-like"/>
    <property type="match status" value="1"/>
</dbReference>
<gene>
    <name evidence="1" type="ORF">CVM39_17175</name>
    <name evidence="2" type="ORF">SAMN06297129_3249</name>
</gene>
<name>A0A285J7H5_9RHOB</name>
<dbReference type="EMBL" id="OBEA01000006">
    <property type="protein sequence ID" value="SNY56290.1"/>
    <property type="molecule type" value="Genomic_DNA"/>
</dbReference>
<dbReference type="Proteomes" id="UP000231655">
    <property type="component" value="Unassembled WGS sequence"/>
</dbReference>
<dbReference type="OrthoDB" id="7351393at2"/>
<reference evidence="1 4" key="2">
    <citation type="journal article" date="2018" name="Int. J. Syst. Evol. Microbiol.">
        <title>Pseudooceanicola lipolyticus sp. nov., a marine alphaproteobacterium, reclassification of Oceanicola flagellatus as Pseudooceanicola flagellatus comb. nov. and emended description of the genus Pseudooceanicola.</title>
        <authorList>
            <person name="Huang M.-M."/>
            <person name="Guo L.-L."/>
            <person name="Wu Y.-H."/>
            <person name="Lai Q.-L."/>
            <person name="Shao Z.-Z."/>
            <person name="Wang C.-S."/>
            <person name="Wu M."/>
            <person name="Xu X.-W."/>
        </authorList>
    </citation>
    <scope>NUCLEOTIDE SEQUENCE [LARGE SCALE GENOMIC DNA]</scope>
    <source>
        <strain evidence="1 4">Ar-45</strain>
    </source>
</reference>
<dbReference type="Gene3D" id="3.40.1230.10">
    <property type="entry name" value="MTH938-like"/>
    <property type="match status" value="1"/>
</dbReference>
<proteinExistence type="predicted"/>
<dbReference type="PANTHER" id="PTHR21192:SF2">
    <property type="entry name" value="NADH DEHYDROGENASE [UBIQUINONE] 1 ALPHA SUBCOMPLEX ASSEMBLY FACTOR 3"/>
    <property type="match status" value="1"/>
</dbReference>
<dbReference type="AlphaFoldDB" id="A0A285J7H5"/>
<dbReference type="PANTHER" id="PTHR21192">
    <property type="entry name" value="NUCLEAR PROTEIN E3-3"/>
    <property type="match status" value="1"/>
</dbReference>
<dbReference type="Pfam" id="PF04430">
    <property type="entry name" value="DUF498"/>
    <property type="match status" value="1"/>
</dbReference>
<dbReference type="RefSeq" id="WP_097146938.1">
    <property type="nucleotide sequence ID" value="NZ_OBEA01000006.1"/>
</dbReference>
<keyword evidence="4" id="KW-1185">Reference proteome</keyword>
<organism evidence="2 3">
    <name type="scientific">Pseudooceanicola antarcticus</name>
    <dbReference type="NCBI Taxonomy" id="1247613"/>
    <lineage>
        <taxon>Bacteria</taxon>
        <taxon>Pseudomonadati</taxon>
        <taxon>Pseudomonadota</taxon>
        <taxon>Alphaproteobacteria</taxon>
        <taxon>Rhodobacterales</taxon>
        <taxon>Paracoccaceae</taxon>
        <taxon>Pseudooceanicola</taxon>
    </lineage>
</organism>
<reference evidence="2 3" key="1">
    <citation type="submission" date="2017-09" db="EMBL/GenBank/DDBJ databases">
        <authorList>
            <person name="Ehlers B."/>
            <person name="Leendertz F.H."/>
        </authorList>
    </citation>
    <scope>NUCLEOTIDE SEQUENCE [LARGE SCALE GENOMIC DNA]</scope>
    <source>
        <strain evidence="2 3">CGMCC 1.12662</strain>
    </source>
</reference>
<evidence type="ECO:0000313" key="4">
    <source>
        <dbReference type="Proteomes" id="UP000231702"/>
    </source>
</evidence>
<evidence type="ECO:0000313" key="1">
    <source>
        <dbReference type="EMBL" id="PJE27054.1"/>
    </source>
</evidence>
<dbReference type="SUPFAM" id="SSF64076">
    <property type="entry name" value="MTH938-like"/>
    <property type="match status" value="1"/>
</dbReference>
<dbReference type="InterPro" id="IPR036748">
    <property type="entry name" value="MTH938-like_sf"/>
</dbReference>
<protein>
    <submittedName>
        <fullName evidence="2">Uncharacterized conserved protein, contains Mth938-like domain</fullName>
    </submittedName>
</protein>